<protein>
    <submittedName>
        <fullName evidence="1">Uncharacterized protein</fullName>
    </submittedName>
</protein>
<organism evidence="1 2">
    <name type="scientific">Kocuria varians</name>
    <name type="common">Micrococcus varians</name>
    <dbReference type="NCBI Taxonomy" id="1272"/>
    <lineage>
        <taxon>Bacteria</taxon>
        <taxon>Bacillati</taxon>
        <taxon>Actinomycetota</taxon>
        <taxon>Actinomycetes</taxon>
        <taxon>Micrococcales</taxon>
        <taxon>Micrococcaceae</taxon>
        <taxon>Kocuria</taxon>
    </lineage>
</organism>
<dbReference type="AlphaFoldDB" id="A0A7D7L109"/>
<dbReference type="EMBL" id="CP059343">
    <property type="protein sequence ID" value="QMS57671.1"/>
    <property type="molecule type" value="Genomic_DNA"/>
</dbReference>
<keyword evidence="2" id="KW-1185">Reference proteome</keyword>
<dbReference type="KEGG" id="kvr:CIB50_0002419"/>
<evidence type="ECO:0000313" key="1">
    <source>
        <dbReference type="EMBL" id="QMS57671.1"/>
    </source>
</evidence>
<reference evidence="1" key="1">
    <citation type="submission" date="2017-08" db="EMBL/GenBank/DDBJ databases">
        <authorList>
            <person name="Minaev M."/>
            <person name="Kurbakov K.A."/>
            <person name="Solodovnikova G.I."/>
            <person name="Kuznetsova O.A."/>
            <person name="Lisitsyn A.B."/>
        </authorList>
    </citation>
    <scope>NUCLEOTIDE SEQUENCE</scope>
    <source>
        <strain evidence="1">80</strain>
    </source>
</reference>
<dbReference type="Proteomes" id="UP000216825">
    <property type="component" value="Chromosome"/>
</dbReference>
<name>A0A7D7L109_KOCVA</name>
<reference evidence="1" key="2">
    <citation type="submission" date="2020-07" db="EMBL/GenBank/DDBJ databases">
        <title>Genome of starter culture bacteria Kocuria salsicia reveals its technological properties and safety for usage in meat industry.</title>
        <authorList>
            <person name="Michael M."/>
            <person name="Konstantin K."/>
            <person name="Evgenii K."/>
            <person name="Galina S."/>
            <person name="Oksana K."/>
            <person name="Andrei L."/>
        </authorList>
    </citation>
    <scope>NUCLEOTIDE SEQUENCE [LARGE SCALE GENOMIC DNA]</scope>
    <source>
        <strain evidence="1">80</strain>
    </source>
</reference>
<accession>A0A7D7L109</accession>
<proteinExistence type="predicted"/>
<sequence>MSALATIVLSFASGILALSGFPWWVIPLTLGAIVTSNVWISKRLSQPNEPRLQGTIISAAFAVWLLIPVWRGLMHGETIPFPEAFIFAGLAPAAWLVFYVVLLIRR</sequence>
<evidence type="ECO:0000313" key="2">
    <source>
        <dbReference type="Proteomes" id="UP000216825"/>
    </source>
</evidence>
<dbReference type="RefSeq" id="WP_094394475.1">
    <property type="nucleotide sequence ID" value="NZ_CP059343.1"/>
</dbReference>
<gene>
    <name evidence="1" type="ORF">CIB50_0002419</name>
</gene>